<dbReference type="CDD" id="cd07136">
    <property type="entry name" value="ALDH_YwdH-P39616"/>
    <property type="match status" value="1"/>
</dbReference>
<dbReference type="InterPro" id="IPR012394">
    <property type="entry name" value="Aldehyde_DH_NAD(P)"/>
</dbReference>
<dbReference type="InterPro" id="IPR016163">
    <property type="entry name" value="Ald_DH_C"/>
</dbReference>
<sequence>MLKERIVEIQKEYFYKDVTKDINFRIEQLSNLKNAIKKHEDELIKALFIDLNKSEFESYATEIGLLYEEIEYFIKNIRKISKVKKVKTSKVHYPSDSYIMYEPKGVVYIISPWNYPVQLLLMPLIGSIAAGNCNVLKPSEKTPHVADVLEKIINNYFKNEYIYLVRGDRELSNTLLRKSFDHIFFTGSQSVGKHVMKLASENLVPLTLELGGKSPCIVDETANIQIAAKRIVWGKTLNAGQTCVAPDYVYVHKSVKSKLIEEISNFTLKIFGNDMTQNSEYPKIVNDSHFDRLINLLEEGRILFGGNYNKDNLKIGFTLIDKVDWNSSIMDSEVFGPLLPIIEYEDINKIIENLKRKDSPLALYLFTNSKLHEDFVLDSLSFGGGCINDTVSHVSNNNLPFGGVGKSGMGKYHGQSTFYALSNEKIIMKKSTKIDPSLKYHPYTNNKIKILRKLIK</sequence>
<accession>A0AAU9ELL3</accession>
<evidence type="ECO:0000313" key="9">
    <source>
        <dbReference type="EMBL" id="BEP28934.1"/>
    </source>
</evidence>
<evidence type="ECO:0000256" key="3">
    <source>
        <dbReference type="ARBA" id="ARBA00023027"/>
    </source>
</evidence>
<dbReference type="EMBL" id="AP028654">
    <property type="protein sequence ID" value="BEP28934.1"/>
    <property type="molecule type" value="Genomic_DNA"/>
</dbReference>
<dbReference type="InterPro" id="IPR015590">
    <property type="entry name" value="Aldehyde_DH_dom"/>
</dbReference>
<dbReference type="Pfam" id="PF00171">
    <property type="entry name" value="Aldedh"/>
    <property type="match status" value="1"/>
</dbReference>
<evidence type="ECO:0000256" key="7">
    <source>
        <dbReference type="RuleBase" id="RU003345"/>
    </source>
</evidence>
<feature type="domain" description="Aldehyde dehydrogenase" evidence="8">
    <location>
        <begin position="22"/>
        <end position="425"/>
    </location>
</feature>
<proteinExistence type="inferred from homology"/>
<dbReference type="GO" id="GO:0004029">
    <property type="term" value="F:aldehyde dehydrogenase (NAD+) activity"/>
    <property type="evidence" value="ECO:0007669"/>
    <property type="project" value="TreeGrafter"/>
</dbReference>
<dbReference type="InterPro" id="IPR016162">
    <property type="entry name" value="Ald_DH_N"/>
</dbReference>
<keyword evidence="2 4" id="KW-0560">Oxidoreductase</keyword>
<evidence type="ECO:0000256" key="6">
    <source>
        <dbReference type="PROSITE-ProRule" id="PRU10007"/>
    </source>
</evidence>
<dbReference type="Gene3D" id="3.40.309.10">
    <property type="entry name" value="Aldehyde Dehydrogenase, Chain A, domain 2"/>
    <property type="match status" value="1"/>
</dbReference>
<dbReference type="InterPro" id="IPR029510">
    <property type="entry name" value="Ald_DH_CS_GLU"/>
</dbReference>
<keyword evidence="10" id="KW-1185">Reference proteome</keyword>
<feature type="active site" evidence="5">
    <location>
        <position position="243"/>
    </location>
</feature>
<evidence type="ECO:0000256" key="2">
    <source>
        <dbReference type="ARBA" id="ARBA00023002"/>
    </source>
</evidence>
<dbReference type="KEGG" id="hprf:HLPR_12650"/>
<reference evidence="9 10" key="1">
    <citation type="submission" date="2023-08" db="EMBL/GenBank/DDBJ databases">
        <title>Helicovermis profunda gen. nov., sp. nov., a novel mesophilic, fermentative bacterium within the Bacillota from a deep-sea hydrothermal vent chimney.</title>
        <authorList>
            <person name="Miyazaki U."/>
            <person name="Mizutani D."/>
            <person name="Hashimoto Y."/>
            <person name="Tame A."/>
            <person name="Sawayama S."/>
            <person name="Miyazaki J."/>
            <person name="Takai K."/>
            <person name="Nakagawa S."/>
        </authorList>
    </citation>
    <scope>NUCLEOTIDE SEQUENCE [LARGE SCALE GENOMIC DNA]</scope>
    <source>
        <strain evidence="9 10">S502</strain>
    </source>
</reference>
<dbReference type="PANTHER" id="PTHR43570">
    <property type="entry name" value="ALDEHYDE DEHYDROGENASE"/>
    <property type="match status" value="1"/>
</dbReference>
<dbReference type="Proteomes" id="UP001321786">
    <property type="component" value="Chromosome"/>
</dbReference>
<dbReference type="RefSeq" id="WP_338537231.1">
    <property type="nucleotide sequence ID" value="NZ_AP028654.1"/>
</dbReference>
<dbReference type="SUPFAM" id="SSF53720">
    <property type="entry name" value="ALDH-like"/>
    <property type="match status" value="1"/>
</dbReference>
<dbReference type="InterPro" id="IPR016161">
    <property type="entry name" value="Ald_DH/histidinol_DH"/>
</dbReference>
<evidence type="ECO:0000256" key="1">
    <source>
        <dbReference type="ARBA" id="ARBA00009986"/>
    </source>
</evidence>
<dbReference type="AlphaFoldDB" id="A0AAU9ELL3"/>
<dbReference type="Gene3D" id="3.40.605.10">
    <property type="entry name" value="Aldehyde Dehydrogenase, Chain A, domain 1"/>
    <property type="match status" value="1"/>
</dbReference>
<comment type="similarity">
    <text evidence="1 4 7">Belongs to the aldehyde dehydrogenase family.</text>
</comment>
<dbReference type="PANTHER" id="PTHR43570:SF16">
    <property type="entry name" value="ALDEHYDE DEHYDROGENASE TYPE III, ISOFORM Q"/>
    <property type="match status" value="1"/>
</dbReference>
<protein>
    <recommendedName>
        <fullName evidence="4">Aldehyde dehydrogenase</fullName>
    </recommendedName>
</protein>
<dbReference type="GO" id="GO:0006081">
    <property type="term" value="P:aldehyde metabolic process"/>
    <property type="evidence" value="ECO:0007669"/>
    <property type="project" value="InterPro"/>
</dbReference>
<evidence type="ECO:0000256" key="5">
    <source>
        <dbReference type="PIRSR" id="PIRSR036492-1"/>
    </source>
</evidence>
<dbReference type="PROSITE" id="PS00687">
    <property type="entry name" value="ALDEHYDE_DEHYDR_GLU"/>
    <property type="match status" value="1"/>
</dbReference>
<evidence type="ECO:0000313" key="10">
    <source>
        <dbReference type="Proteomes" id="UP001321786"/>
    </source>
</evidence>
<keyword evidence="3" id="KW-0520">NAD</keyword>
<dbReference type="GO" id="GO:0005737">
    <property type="term" value="C:cytoplasm"/>
    <property type="evidence" value="ECO:0007669"/>
    <property type="project" value="TreeGrafter"/>
</dbReference>
<feature type="active site" evidence="5 6">
    <location>
        <position position="209"/>
    </location>
</feature>
<dbReference type="FunFam" id="3.40.309.10:FF:000003">
    <property type="entry name" value="Aldehyde dehydrogenase"/>
    <property type="match status" value="1"/>
</dbReference>
<name>A0AAU9ELL3_9FIRM</name>
<evidence type="ECO:0000259" key="8">
    <source>
        <dbReference type="Pfam" id="PF00171"/>
    </source>
</evidence>
<evidence type="ECO:0000256" key="4">
    <source>
        <dbReference type="PIRNR" id="PIRNR036492"/>
    </source>
</evidence>
<dbReference type="FunFam" id="3.40.605.10:FF:000004">
    <property type="entry name" value="Aldehyde dehydrogenase"/>
    <property type="match status" value="1"/>
</dbReference>
<dbReference type="PIRSF" id="PIRSF036492">
    <property type="entry name" value="ALDH"/>
    <property type="match status" value="1"/>
</dbReference>
<organism evidence="9 10">
    <name type="scientific">Helicovermis profundi</name>
    <dbReference type="NCBI Taxonomy" id="3065157"/>
    <lineage>
        <taxon>Bacteria</taxon>
        <taxon>Bacillati</taxon>
        <taxon>Bacillota</taxon>
        <taxon>Clostridia</taxon>
        <taxon>Helicovermis</taxon>
    </lineage>
</organism>
<gene>
    <name evidence="9" type="ORF">HLPR_12650</name>
</gene>